<comment type="caution">
    <text evidence="3">The sequence shown here is derived from an EMBL/GenBank/DDBJ whole genome shotgun (WGS) entry which is preliminary data.</text>
</comment>
<evidence type="ECO:0000256" key="1">
    <source>
        <dbReference type="ARBA" id="ARBA00023239"/>
    </source>
</evidence>
<dbReference type="CDD" id="cd03316">
    <property type="entry name" value="MR_like"/>
    <property type="match status" value="1"/>
</dbReference>
<dbReference type="InterPro" id="IPR034593">
    <property type="entry name" value="DgoD-like"/>
</dbReference>
<dbReference type="PANTHER" id="PTHR48080:SF2">
    <property type="entry name" value="D-GALACTONATE DEHYDRATASE"/>
    <property type="match status" value="1"/>
</dbReference>
<dbReference type="SFLD" id="SFLDS00001">
    <property type="entry name" value="Enolase"/>
    <property type="match status" value="1"/>
</dbReference>
<organism evidence="3 4">
    <name type="scientific">Microlunatus endophyticus</name>
    <dbReference type="NCBI Taxonomy" id="1716077"/>
    <lineage>
        <taxon>Bacteria</taxon>
        <taxon>Bacillati</taxon>
        <taxon>Actinomycetota</taxon>
        <taxon>Actinomycetes</taxon>
        <taxon>Propionibacteriales</taxon>
        <taxon>Propionibacteriaceae</taxon>
        <taxon>Microlunatus</taxon>
    </lineage>
</organism>
<feature type="domain" description="Mandelate racemase/muconate lactonizing enzyme C-terminal" evidence="2">
    <location>
        <begin position="127"/>
        <end position="232"/>
    </location>
</feature>
<name>A0A917S3M5_9ACTN</name>
<accession>A0A917S3M5</accession>
<dbReference type="SUPFAM" id="SSF51604">
    <property type="entry name" value="Enolase C-terminal domain-like"/>
    <property type="match status" value="1"/>
</dbReference>
<dbReference type="SMART" id="SM00922">
    <property type="entry name" value="MR_MLE"/>
    <property type="match status" value="1"/>
</dbReference>
<dbReference type="EMBL" id="BMMZ01000002">
    <property type="protein sequence ID" value="GGL55542.1"/>
    <property type="molecule type" value="Genomic_DNA"/>
</dbReference>
<dbReference type="Gene3D" id="3.20.20.120">
    <property type="entry name" value="Enolase-like C-terminal domain"/>
    <property type="match status" value="1"/>
</dbReference>
<sequence>MKITSIETFQQNANLALVRVRSDDGLEGWGQTSPYLADQSVPAVHDQIAPWFLGSDPWDVAATVDRLVRAEYKFYGTVLYRALCGVETAVWDLLGKAVGRPVYQLLGGTVRTTIGVYGSSMRRDISPSDEAQRLLGLVEDGTFTGFKIRIGSVMGQDADASPGRTERIIRLVRETLGDRISLRADANGCYSPAEAIRVGRILEDQGFYHYEEPCPYPQIEATMKVADALDIPVAGGEQDQTLEHFHRMINTGVVDIIQPDIGYLGGMVRARKVALMAEAAGIPCTPHCANTSLLQVFTLHLAACSAAVSQFQEWSIEDVSWTRDLYDGLPQVRQSMIELLGAPGWGVQINQDYLRSSRTRTSTAA</sequence>
<proteinExistence type="predicted"/>
<dbReference type="Proteomes" id="UP000613840">
    <property type="component" value="Unassembled WGS sequence"/>
</dbReference>
<dbReference type="Pfam" id="PF13378">
    <property type="entry name" value="MR_MLE_C"/>
    <property type="match status" value="1"/>
</dbReference>
<evidence type="ECO:0000313" key="4">
    <source>
        <dbReference type="Proteomes" id="UP000613840"/>
    </source>
</evidence>
<dbReference type="Gene3D" id="3.30.390.10">
    <property type="entry name" value="Enolase-like, N-terminal domain"/>
    <property type="match status" value="1"/>
</dbReference>
<dbReference type="Pfam" id="PF02746">
    <property type="entry name" value="MR_MLE_N"/>
    <property type="match status" value="1"/>
</dbReference>
<dbReference type="InterPro" id="IPR013342">
    <property type="entry name" value="Mandelate_racemase_C"/>
</dbReference>
<dbReference type="InterPro" id="IPR036849">
    <property type="entry name" value="Enolase-like_C_sf"/>
</dbReference>
<keyword evidence="4" id="KW-1185">Reference proteome</keyword>
<dbReference type="PANTHER" id="PTHR48080">
    <property type="entry name" value="D-GALACTONATE DEHYDRATASE-RELATED"/>
    <property type="match status" value="1"/>
</dbReference>
<reference evidence="3" key="2">
    <citation type="submission" date="2020-09" db="EMBL/GenBank/DDBJ databases">
        <authorList>
            <person name="Sun Q."/>
            <person name="Zhou Y."/>
        </authorList>
    </citation>
    <scope>NUCLEOTIDE SEQUENCE</scope>
    <source>
        <strain evidence="3">CGMCC 4.7306</strain>
    </source>
</reference>
<dbReference type="InterPro" id="IPR013341">
    <property type="entry name" value="Mandelate_racemase_N_dom"/>
</dbReference>
<reference evidence="3" key="1">
    <citation type="journal article" date="2014" name="Int. J. Syst. Evol. Microbiol.">
        <title>Complete genome sequence of Corynebacterium casei LMG S-19264T (=DSM 44701T), isolated from a smear-ripened cheese.</title>
        <authorList>
            <consortium name="US DOE Joint Genome Institute (JGI-PGF)"/>
            <person name="Walter F."/>
            <person name="Albersmeier A."/>
            <person name="Kalinowski J."/>
            <person name="Ruckert C."/>
        </authorList>
    </citation>
    <scope>NUCLEOTIDE SEQUENCE</scope>
    <source>
        <strain evidence="3">CGMCC 4.7306</strain>
    </source>
</reference>
<dbReference type="InterPro" id="IPR029065">
    <property type="entry name" value="Enolase_C-like"/>
</dbReference>
<dbReference type="SUPFAM" id="SSF54826">
    <property type="entry name" value="Enolase N-terminal domain-like"/>
    <property type="match status" value="1"/>
</dbReference>
<gene>
    <name evidence="3" type="ORF">GCM10011575_12410</name>
</gene>
<protein>
    <submittedName>
        <fullName evidence="3">Mandelate racemase</fullName>
    </submittedName>
</protein>
<dbReference type="InterPro" id="IPR029017">
    <property type="entry name" value="Enolase-like_N"/>
</dbReference>
<dbReference type="AlphaFoldDB" id="A0A917S3M5"/>
<dbReference type="RefSeq" id="WP_188894275.1">
    <property type="nucleotide sequence ID" value="NZ_BMMZ01000002.1"/>
</dbReference>
<dbReference type="SFLD" id="SFLDG00179">
    <property type="entry name" value="mandelate_racemase"/>
    <property type="match status" value="1"/>
</dbReference>
<keyword evidence="1" id="KW-0456">Lyase</keyword>
<evidence type="ECO:0000313" key="3">
    <source>
        <dbReference type="EMBL" id="GGL55542.1"/>
    </source>
</evidence>
<dbReference type="GO" id="GO:0016829">
    <property type="term" value="F:lyase activity"/>
    <property type="evidence" value="ECO:0007669"/>
    <property type="project" value="UniProtKB-KW"/>
</dbReference>
<evidence type="ECO:0000259" key="2">
    <source>
        <dbReference type="SMART" id="SM00922"/>
    </source>
</evidence>